<dbReference type="Proteomes" id="UP000007796">
    <property type="component" value="Unassembled WGS sequence"/>
</dbReference>
<dbReference type="STRING" id="655863.F0XD88"/>
<protein>
    <submittedName>
        <fullName evidence="3">Uncharacterized protein</fullName>
    </submittedName>
</protein>
<dbReference type="HOGENOM" id="CLU_915436_0_0_1"/>
<keyword evidence="2" id="KW-0472">Membrane</keyword>
<keyword evidence="4" id="KW-1185">Reference proteome</keyword>
<dbReference type="EMBL" id="GL629765">
    <property type="protein sequence ID" value="EFX04739.1"/>
    <property type="molecule type" value="Genomic_DNA"/>
</dbReference>
<evidence type="ECO:0000256" key="1">
    <source>
        <dbReference type="SAM" id="MobiDB-lite"/>
    </source>
</evidence>
<sequence>MTAGATTVFSSSTVPTSSETTVAVVPTTDSSPTAAFTSTTGAGTTTSSESAATSTSSKSTKPFPTASVIGGVVGGLGGLLLIGAMVWAGSYRLRRKGQPSSGMPGGRSYYKRSRTVSSFGNIIKNPLSISSPMLQEDTAFRSDFIRKQSTSPVSHFSTVASDGGQRTMNPGFSGAGSYRTVSPPRSRGTASLDAIVVPPIRNMRGSLSRHQQEQWKQSLPGMEEINVGADPSIVAHAGFQESTIFPSALQTPPPVATVTGNSGSQRQQSGIRQTTFSDMMAAASLDLGHYVPDSVQSTPDLRRK</sequence>
<evidence type="ECO:0000256" key="2">
    <source>
        <dbReference type="SAM" id="Phobius"/>
    </source>
</evidence>
<feature type="region of interest" description="Disordered" evidence="1">
    <location>
        <begin position="246"/>
        <end position="272"/>
    </location>
</feature>
<keyword evidence="2" id="KW-1133">Transmembrane helix</keyword>
<gene>
    <name evidence="3" type="ORF">CMQ_1667</name>
</gene>
<feature type="compositionally biased region" description="Low complexity" evidence="1">
    <location>
        <begin position="259"/>
        <end position="272"/>
    </location>
</feature>
<dbReference type="InParanoid" id="F0XD88"/>
<dbReference type="eggNOG" id="ENOG502SF4J">
    <property type="taxonomic scope" value="Eukaryota"/>
</dbReference>
<keyword evidence="2" id="KW-0812">Transmembrane</keyword>
<dbReference type="RefSeq" id="XP_014174221.1">
    <property type="nucleotide sequence ID" value="XM_014318746.1"/>
</dbReference>
<organism evidence="4">
    <name type="scientific">Grosmannia clavigera (strain kw1407 / UAMH 11150)</name>
    <name type="common">Blue stain fungus</name>
    <name type="synonym">Graphiocladiella clavigera</name>
    <dbReference type="NCBI Taxonomy" id="655863"/>
    <lineage>
        <taxon>Eukaryota</taxon>
        <taxon>Fungi</taxon>
        <taxon>Dikarya</taxon>
        <taxon>Ascomycota</taxon>
        <taxon>Pezizomycotina</taxon>
        <taxon>Sordariomycetes</taxon>
        <taxon>Sordariomycetidae</taxon>
        <taxon>Ophiostomatales</taxon>
        <taxon>Ophiostomataceae</taxon>
        <taxon>Leptographium</taxon>
    </lineage>
</organism>
<feature type="region of interest" description="Disordered" evidence="1">
    <location>
        <begin position="1"/>
        <end position="64"/>
    </location>
</feature>
<reference evidence="3 4" key="1">
    <citation type="journal article" date="2011" name="Proc. Natl. Acad. Sci. U.S.A.">
        <title>Genome and transcriptome analyses of the mountain pine beetle-fungal symbiont Grosmannia clavigera, a lodgepole pine pathogen.</title>
        <authorList>
            <person name="DiGuistini S."/>
            <person name="Wang Y."/>
            <person name="Liao N.Y."/>
            <person name="Taylor G."/>
            <person name="Tanguay P."/>
            <person name="Feau N."/>
            <person name="Henrissat B."/>
            <person name="Chan S.K."/>
            <person name="Hesse-Orce U."/>
            <person name="Alamouti S.M."/>
            <person name="Tsui C.K.M."/>
            <person name="Docking R.T."/>
            <person name="Levasseur A."/>
            <person name="Haridas S."/>
            <person name="Robertson G."/>
            <person name="Birol I."/>
            <person name="Holt R.A."/>
            <person name="Marra M.A."/>
            <person name="Hamelin R.C."/>
            <person name="Hirst M."/>
            <person name="Jones S.J.M."/>
            <person name="Bohlmann J."/>
            <person name="Breuil C."/>
        </authorList>
    </citation>
    <scope>NUCLEOTIDE SEQUENCE [LARGE SCALE GENOMIC DNA]</scope>
    <source>
        <strain evidence="4">kw1407 / UAMH 11150</strain>
    </source>
</reference>
<feature type="transmembrane region" description="Helical" evidence="2">
    <location>
        <begin position="66"/>
        <end position="88"/>
    </location>
</feature>
<evidence type="ECO:0000313" key="3">
    <source>
        <dbReference type="EMBL" id="EFX04739.1"/>
    </source>
</evidence>
<feature type="region of interest" description="Disordered" evidence="1">
    <location>
        <begin position="154"/>
        <end position="189"/>
    </location>
</feature>
<dbReference type="AlphaFoldDB" id="F0XD88"/>
<evidence type="ECO:0000313" key="4">
    <source>
        <dbReference type="Proteomes" id="UP000007796"/>
    </source>
</evidence>
<proteinExistence type="predicted"/>
<dbReference type="GeneID" id="25974570"/>
<dbReference type="OrthoDB" id="5338512at2759"/>
<feature type="compositionally biased region" description="Polar residues" evidence="1">
    <location>
        <begin position="154"/>
        <end position="170"/>
    </location>
</feature>
<accession>F0XD88</accession>
<name>F0XD88_GROCL</name>